<organism evidence="1 2">
    <name type="scientific">Yanshouia hominis</name>
    <dbReference type="NCBI Taxonomy" id="2763673"/>
    <lineage>
        <taxon>Bacteria</taxon>
        <taxon>Bacillati</taxon>
        <taxon>Bacillota</taxon>
        <taxon>Clostridia</taxon>
        <taxon>Eubacteriales</taxon>
        <taxon>Oscillospiraceae</taxon>
        <taxon>Yanshouia</taxon>
    </lineage>
</organism>
<protein>
    <submittedName>
        <fullName evidence="1">Uncharacterized protein</fullName>
    </submittedName>
</protein>
<keyword evidence="2" id="KW-1185">Reference proteome</keyword>
<name>A0ABR7NM77_9FIRM</name>
<evidence type="ECO:0000313" key="2">
    <source>
        <dbReference type="Proteomes" id="UP000658131"/>
    </source>
</evidence>
<accession>A0ABR7NM77</accession>
<dbReference type="EMBL" id="JACRTB010000015">
    <property type="protein sequence ID" value="MBC8576748.1"/>
    <property type="molecule type" value="Genomic_DNA"/>
</dbReference>
<reference evidence="1 2" key="1">
    <citation type="submission" date="2020-08" db="EMBL/GenBank/DDBJ databases">
        <title>Genome public.</title>
        <authorList>
            <person name="Liu C."/>
            <person name="Sun Q."/>
        </authorList>
    </citation>
    <scope>NUCLEOTIDE SEQUENCE [LARGE SCALE GENOMIC DNA]</scope>
    <source>
        <strain evidence="1 2">BX1</strain>
    </source>
</reference>
<proteinExistence type="predicted"/>
<sequence length="67" mass="7379">MNKNLANGPEIPMGLGMALAKSPDAMRVFASMPPARQQALIEQTHQIRSKQEMNALVQRMMRGEAQG</sequence>
<dbReference type="Proteomes" id="UP000658131">
    <property type="component" value="Unassembled WGS sequence"/>
</dbReference>
<dbReference type="RefSeq" id="WP_262400247.1">
    <property type="nucleotide sequence ID" value="NZ_JACRTB010000015.1"/>
</dbReference>
<comment type="caution">
    <text evidence="1">The sequence shown here is derived from an EMBL/GenBank/DDBJ whole genome shotgun (WGS) entry which is preliminary data.</text>
</comment>
<gene>
    <name evidence="1" type="ORF">H8717_10090</name>
</gene>
<evidence type="ECO:0000313" key="1">
    <source>
        <dbReference type="EMBL" id="MBC8576748.1"/>
    </source>
</evidence>